<evidence type="ECO:0000256" key="1">
    <source>
        <dbReference type="SAM" id="Phobius"/>
    </source>
</evidence>
<evidence type="ECO:0000313" key="3">
    <source>
        <dbReference type="Proteomes" id="UP000813637"/>
    </source>
</evidence>
<proteinExistence type="predicted"/>
<reference evidence="2" key="2">
    <citation type="journal article" date="2021" name="Microorganisms">
        <title>Extensive Genome Exploration of Clostridium botulinum Group III Field Strains.</title>
        <authorList>
            <person name="Fillo S."/>
            <person name="Giordani F."/>
            <person name="Tonon E."/>
            <person name="Drigo I."/>
            <person name="Anselmo A."/>
            <person name="Fortunato A."/>
            <person name="Lista F."/>
            <person name="Bano L."/>
        </authorList>
    </citation>
    <scope>NUCLEOTIDE SEQUENCE</scope>
    <source>
        <strain evidence="2">IZSVe-TV_9877_3_12</strain>
    </source>
</reference>
<evidence type="ECO:0000313" key="2">
    <source>
        <dbReference type="EMBL" id="MCD3194255.1"/>
    </source>
</evidence>
<reference evidence="2" key="1">
    <citation type="submission" date="2020-02" db="EMBL/GenBank/DDBJ databases">
        <authorList>
            <person name="Fillo S."/>
            <person name="Giordani F."/>
            <person name="Tonon E."/>
            <person name="Drigo I."/>
            <person name="Anselmo A."/>
            <person name="Fortunato A."/>
            <person name="Bano L."/>
            <person name="Lista F."/>
        </authorList>
    </citation>
    <scope>NUCLEOTIDE SEQUENCE</scope>
    <source>
        <strain evidence="2">IZSVe-TV_9877_3_12</strain>
    </source>
</reference>
<keyword evidence="1" id="KW-1133">Transmembrane helix</keyword>
<comment type="caution">
    <text evidence="2">The sequence shown here is derived from an EMBL/GenBank/DDBJ whole genome shotgun (WGS) entry which is preliminary data.</text>
</comment>
<dbReference type="RefSeq" id="WP_198091401.1">
    <property type="nucleotide sequence ID" value="NZ_JAAMYB010000001.1"/>
</dbReference>
<dbReference type="AlphaFoldDB" id="A0A9Q3V845"/>
<keyword evidence="1" id="KW-0812">Transmembrane</keyword>
<dbReference type="Proteomes" id="UP000813637">
    <property type="component" value="Unassembled WGS sequence"/>
</dbReference>
<gene>
    <name evidence="2" type="ORF">G8S53_02995</name>
</gene>
<protein>
    <submittedName>
        <fullName evidence="2">Uncharacterized protein</fullName>
    </submittedName>
</protein>
<keyword evidence="1" id="KW-0472">Membrane</keyword>
<feature type="transmembrane region" description="Helical" evidence="1">
    <location>
        <begin position="599"/>
        <end position="621"/>
    </location>
</feature>
<accession>A0A9Q3V845</accession>
<sequence>MADEERLGARIEFNTNNYMASIQQVISQTNNFRQSVQRARETMEHAARTRVEARIRVDNTQATRSTREVRDNLRRLHQNRPITIAARDMTRQKFRNILSTLGNLTGRPHRVVLNAIDKTKRVMSSIKNSIFNLKNLAAGIVFGATAKVTFDNTVGAGAKLEQEKVSMKHFIGYQNKGKKGFDVNKATQEYISQLRHNANVTPFTTNEVISAGRRAINIMQGDTKQGMELVKLAENMAALNPGKTVMDAMEALADLKQGEAERMKEFGFTFHAEDFVSAAGISKSKDKKGKEKKMKMSDLTDDQFNTAYKNIVKTKLNPLFAGGSEALSKTMLGKWSTTKGMIQNIGSDLGEPLLTPINTVLTKINSRMEGIGTSKAFATIKKQVESFANSQGQKFLKWFDDLEKHPEKIKKGFNNVKNTLKGIGNVLKTVGKLAKEGYNLVKPLLNFASKNPKVALGILAGLKFGPGIMKTILHAPKNIRKLKQELLELKTALGFLKAASKNNFKAIGGIFKGIGKFTGKGIVKGLKGTLTILKTVGKGFRSVFKGIGKGASIAFKTTLKIIKIAGKGIGKGLMGLLKVVKLVGRGMISVISKVTAVMIANPIIAIIVGIIAVCVLLYQAWKHNWGGIRDKTKAVIDFMKPKIESIKQTFENVKQKCSEFAEAVKKKWEELKEFFKHPIKGTIELAKKGVGWVKDKLDGSHAVGLANVPYNGYIAELHQGERVLTAQENRSFKEGFGGVHIAKLADSIVVREDADIDKIVNALVKKLKKTSFNMA</sequence>
<dbReference type="EMBL" id="JAAMYB010000001">
    <property type="protein sequence ID" value="MCD3194255.1"/>
    <property type="molecule type" value="Genomic_DNA"/>
</dbReference>
<name>A0A9Q3V845_CLOBO</name>
<organism evidence="2 3">
    <name type="scientific">Clostridium botulinum C</name>
    <dbReference type="NCBI Taxonomy" id="36828"/>
    <lineage>
        <taxon>Bacteria</taxon>
        <taxon>Bacillati</taxon>
        <taxon>Bacillota</taxon>
        <taxon>Clostridia</taxon>
        <taxon>Eubacteriales</taxon>
        <taxon>Clostridiaceae</taxon>
        <taxon>Clostridium</taxon>
    </lineage>
</organism>